<accession>A0A8K0P289</accession>
<evidence type="ECO:0000313" key="1">
    <source>
        <dbReference type="EMBL" id="KAG8230377.1"/>
    </source>
</evidence>
<gene>
    <name evidence="1" type="ORF">J437_LFUL017151</name>
</gene>
<evidence type="ECO:0000313" key="2">
    <source>
        <dbReference type="Proteomes" id="UP000792457"/>
    </source>
</evidence>
<comment type="caution">
    <text evidence="1">The sequence shown here is derived from an EMBL/GenBank/DDBJ whole genome shotgun (WGS) entry which is preliminary data.</text>
</comment>
<evidence type="ECO:0008006" key="3">
    <source>
        <dbReference type="Google" id="ProtNLM"/>
    </source>
</evidence>
<dbReference type="Proteomes" id="UP000792457">
    <property type="component" value="Unassembled WGS sequence"/>
</dbReference>
<sequence length="156" mass="17971">MNRNQKAKWYDWRNVLAVQLLATLSLFDNGSYQDVAGKMHAISQATMSRVANKVSLALAELREEVIKFPSSREEQMKAMAAFYKIKKFPRGSGCIDCSHIRIKYPGGPDANTFLNRKIYCSLNIQVRKLYKVLISSDSFYHSSLLLDRWWCRPNNS</sequence>
<keyword evidence="2" id="KW-1185">Reference proteome</keyword>
<dbReference type="OrthoDB" id="2430314at2759"/>
<proteinExistence type="predicted"/>
<reference evidence="1" key="1">
    <citation type="submission" date="2013-04" db="EMBL/GenBank/DDBJ databases">
        <authorList>
            <person name="Qu J."/>
            <person name="Murali S.C."/>
            <person name="Bandaranaike D."/>
            <person name="Bellair M."/>
            <person name="Blankenburg K."/>
            <person name="Chao H."/>
            <person name="Dinh H."/>
            <person name="Doddapaneni H."/>
            <person name="Downs B."/>
            <person name="Dugan-Rocha S."/>
            <person name="Elkadiri S."/>
            <person name="Gnanaolivu R.D."/>
            <person name="Hernandez B."/>
            <person name="Javaid M."/>
            <person name="Jayaseelan J.C."/>
            <person name="Lee S."/>
            <person name="Li M."/>
            <person name="Ming W."/>
            <person name="Munidasa M."/>
            <person name="Muniz J."/>
            <person name="Nguyen L."/>
            <person name="Ongeri F."/>
            <person name="Osuji N."/>
            <person name="Pu L.-L."/>
            <person name="Puazo M."/>
            <person name="Qu C."/>
            <person name="Quiroz J."/>
            <person name="Raj R."/>
            <person name="Weissenberger G."/>
            <person name="Xin Y."/>
            <person name="Zou X."/>
            <person name="Han Y."/>
            <person name="Richards S."/>
            <person name="Worley K."/>
            <person name="Muzny D."/>
            <person name="Gibbs R."/>
        </authorList>
    </citation>
    <scope>NUCLEOTIDE SEQUENCE</scope>
    <source>
        <strain evidence="1">Sampled in the wild</strain>
    </source>
</reference>
<name>A0A8K0P289_LADFU</name>
<organism evidence="1 2">
    <name type="scientific">Ladona fulva</name>
    <name type="common">Scarce chaser dragonfly</name>
    <name type="synonym">Libellula fulva</name>
    <dbReference type="NCBI Taxonomy" id="123851"/>
    <lineage>
        <taxon>Eukaryota</taxon>
        <taxon>Metazoa</taxon>
        <taxon>Ecdysozoa</taxon>
        <taxon>Arthropoda</taxon>
        <taxon>Hexapoda</taxon>
        <taxon>Insecta</taxon>
        <taxon>Pterygota</taxon>
        <taxon>Palaeoptera</taxon>
        <taxon>Odonata</taxon>
        <taxon>Epiprocta</taxon>
        <taxon>Anisoptera</taxon>
        <taxon>Libelluloidea</taxon>
        <taxon>Libellulidae</taxon>
        <taxon>Ladona</taxon>
    </lineage>
</organism>
<dbReference type="AlphaFoldDB" id="A0A8K0P289"/>
<dbReference type="EMBL" id="KZ308482">
    <property type="protein sequence ID" value="KAG8230377.1"/>
    <property type="molecule type" value="Genomic_DNA"/>
</dbReference>
<reference evidence="1" key="2">
    <citation type="submission" date="2017-10" db="EMBL/GenBank/DDBJ databases">
        <title>Ladona fulva Genome sequencing and assembly.</title>
        <authorList>
            <person name="Murali S."/>
            <person name="Richards S."/>
            <person name="Bandaranaike D."/>
            <person name="Bellair M."/>
            <person name="Blankenburg K."/>
            <person name="Chao H."/>
            <person name="Dinh H."/>
            <person name="Doddapaneni H."/>
            <person name="Dugan-Rocha S."/>
            <person name="Elkadiri S."/>
            <person name="Gnanaolivu R."/>
            <person name="Hernandez B."/>
            <person name="Skinner E."/>
            <person name="Javaid M."/>
            <person name="Lee S."/>
            <person name="Li M."/>
            <person name="Ming W."/>
            <person name="Munidasa M."/>
            <person name="Muniz J."/>
            <person name="Nguyen L."/>
            <person name="Hughes D."/>
            <person name="Osuji N."/>
            <person name="Pu L.-L."/>
            <person name="Puazo M."/>
            <person name="Qu C."/>
            <person name="Quiroz J."/>
            <person name="Raj R."/>
            <person name="Weissenberger G."/>
            <person name="Xin Y."/>
            <person name="Zou X."/>
            <person name="Han Y."/>
            <person name="Worley K."/>
            <person name="Muzny D."/>
            <person name="Gibbs R."/>
        </authorList>
    </citation>
    <scope>NUCLEOTIDE SEQUENCE</scope>
    <source>
        <strain evidence="1">Sampled in the wild</strain>
    </source>
</reference>
<protein>
    <recommendedName>
        <fullName evidence="3">Nuclease HARBI1</fullName>
    </recommendedName>
</protein>